<dbReference type="CDD" id="cd04497">
    <property type="entry name" value="hPOT1_OB1_like"/>
    <property type="match status" value="1"/>
</dbReference>
<dbReference type="InterPro" id="IPR028389">
    <property type="entry name" value="POT1"/>
</dbReference>
<dbReference type="FunFam" id="2.40.50.140:FF:000119">
    <property type="entry name" value="Protection of telomeres 1 homolog"/>
    <property type="match status" value="1"/>
</dbReference>
<dbReference type="InterPro" id="IPR012340">
    <property type="entry name" value="NA-bd_OB-fold"/>
</dbReference>
<evidence type="ECO:0000313" key="13">
    <source>
        <dbReference type="Proteomes" id="UP000515140"/>
    </source>
</evidence>
<dbReference type="Pfam" id="PF02765">
    <property type="entry name" value="POT1"/>
    <property type="match status" value="1"/>
</dbReference>
<dbReference type="InterPro" id="IPR048953">
    <property type="entry name" value="POT1_C_insert"/>
</dbReference>
<dbReference type="CDD" id="cd04498">
    <property type="entry name" value="hPOT1_OB2"/>
    <property type="match status" value="1"/>
</dbReference>
<dbReference type="RefSeq" id="XP_020822003.1">
    <property type="nucleotide sequence ID" value="XM_020966344.1"/>
</dbReference>
<dbReference type="FunFam" id="2.40.50.140:FF:000138">
    <property type="entry name" value="Protection of telomeres 1 homolog"/>
    <property type="match status" value="1"/>
</dbReference>
<dbReference type="PANTHER" id="PTHR14513:SF0">
    <property type="entry name" value="PROTECTION OF TELOMERES PROTEIN 1"/>
    <property type="match status" value="1"/>
</dbReference>
<dbReference type="Proteomes" id="UP000515140">
    <property type="component" value="Unplaced"/>
</dbReference>
<keyword evidence="7" id="KW-0238">DNA-binding</keyword>
<keyword evidence="5" id="KW-0158">Chromosome</keyword>
<evidence type="ECO:0000256" key="4">
    <source>
        <dbReference type="ARBA" id="ARBA00015253"/>
    </source>
</evidence>
<dbReference type="GO" id="GO:0000783">
    <property type="term" value="C:nuclear telomere cap complex"/>
    <property type="evidence" value="ECO:0007669"/>
    <property type="project" value="TreeGrafter"/>
</dbReference>
<dbReference type="KEGG" id="pcw:110194164"/>
<dbReference type="Gene3D" id="2.40.50.140">
    <property type="entry name" value="Nucleic acid-binding proteins"/>
    <property type="match status" value="2"/>
</dbReference>
<dbReference type="FunCoup" id="A0A6P5ILH2">
    <property type="interactions" value="2222"/>
</dbReference>
<keyword evidence="8" id="KW-0539">Nucleus</keyword>
<evidence type="ECO:0000256" key="3">
    <source>
        <dbReference type="ARBA" id="ARBA00008442"/>
    </source>
</evidence>
<dbReference type="CDD" id="cd20374">
    <property type="entry name" value="Pot1C"/>
    <property type="match status" value="1"/>
</dbReference>
<dbReference type="GO" id="GO:0005654">
    <property type="term" value="C:nucleoplasm"/>
    <property type="evidence" value="ECO:0007669"/>
    <property type="project" value="UniProtKB-ARBA"/>
</dbReference>
<name>A0A6P5ILH2_PHACI</name>
<dbReference type="CTD" id="25913"/>
<dbReference type="Pfam" id="PF16686">
    <property type="entry name" value="POT1PC"/>
    <property type="match status" value="1"/>
</dbReference>
<dbReference type="AlphaFoldDB" id="A0A6P5ILH2"/>
<dbReference type="PANTHER" id="PTHR14513">
    <property type="entry name" value="PROTECTION OF TELOMERES 1"/>
    <property type="match status" value="1"/>
</dbReference>
<comment type="subunit">
    <text evidence="9">Homodimer or homooligomer. Component of the shelterin complex (telosome) composed of TERF1, TERF2, TINF2, TERF2IP, ACD and POT1. Binds single-stranded telomeric DNA as a monomer. Associated component of the telomerase holoenzyme complex. Found in a complex with TERF1, TINF2 and TNKS1. Interacts with TNKS1. Forms heterodimers with ACD. Identified in a complex with ACD and single-stranded telomeric DNA.</text>
</comment>
<evidence type="ECO:0000256" key="11">
    <source>
        <dbReference type="SAM" id="MobiDB-lite"/>
    </source>
</evidence>
<dbReference type="SUPFAM" id="SSF50249">
    <property type="entry name" value="Nucleic acid-binding proteins"/>
    <property type="match status" value="2"/>
</dbReference>
<evidence type="ECO:0000256" key="9">
    <source>
        <dbReference type="ARBA" id="ARBA00062254"/>
    </source>
</evidence>
<feature type="compositionally biased region" description="Basic and acidic residues" evidence="11">
    <location>
        <begin position="70"/>
        <end position="80"/>
    </location>
</feature>
<keyword evidence="6" id="KW-0779">Telomere</keyword>
<accession>A0A6P5ILH2</accession>
<dbReference type="GO" id="GO:0010521">
    <property type="term" value="F:telomerase inhibitor activity"/>
    <property type="evidence" value="ECO:0007669"/>
    <property type="project" value="TreeGrafter"/>
</dbReference>
<evidence type="ECO:0000256" key="6">
    <source>
        <dbReference type="ARBA" id="ARBA00022895"/>
    </source>
</evidence>
<comment type="subcellular location">
    <subcellularLocation>
        <location evidence="2">Chromosome</location>
        <location evidence="2">Telomere</location>
    </subcellularLocation>
    <subcellularLocation>
        <location evidence="1">Nucleus</location>
    </subcellularLocation>
</comment>
<sequence length="894" mass="101425">MTSKASSGCMILWHKLSEKRCPQQTKPPSIASRFYFVRTDNRSNKTSYVEDFPESEKQEPASYPSAQAREAAHEQNESTDVEQRLPHFRILWVAARKNIVIQVIYLELVLNANMPVHLVKEVNGVPEVQLPSYLEEVDFRTLQLGCDYTNKFIQGTVSLIYSLTQLGDGTAFLKIILQEKEKFHPEINTINILFFGNLAEQCAKIMHQGDTIVVTGFVLEETSSSSKHGKNCLQLKMSPNESTAYVYVKCDTVISEEPICLSVTPKYTYTPLNQLKHGSIVNVYGAVKFFKPPYRSRGTDYCSVVSIMDQSNAKLTCMLFSVNLDTLPVIYKIGDIVRFHRLKIQQYKNEIQGVTTVGFSSLTFEGTLGTPVIPRTSSKIYTFTTDDQKAVEALRIWAANHISSSGALVKLSDIKAVQYFDLTCELVGKAEVDGSSVLLKVWDGTKPPFPSWKVLFEDGSLEGDADRINQLQHLTVDILVYDNHVALAKSLEIGTFLRIYSLHTKIHPNSKKQSNIPHLEFHLHGGTCYGRGIKVLPENNCDVEELKRFLDSVDLAEYQQLENVCDLDYNISNSYSSQDFVSPCDLERCQQLSATVLTDHQYLETTPLSAILKRDAPQQYRIRAKLRNYEPQKLYQSVKLHCPKCHSLQEVPHESDLELLLQEAATEQSDPKLQNTSLYDSEVWTTQNQQERKIVIHFVKHDGILHAPEDTLIMIEGGILSEIYQLSKKFKGVIPVKSSQEDLIVLDLAVPFLIQGKTWHYGCKQCSKLKTMQNLNSLVKEASWTPVCIAQALGIVPLQYVFVMTFTLDDGTGTLKVYLMDCENFFQIPASEILNSDDLQKNMEMIMYMLCPPGKKIGEYPWLECFIKSYNVRNEVEQEICYRIFDTVVAEDLI</sequence>
<protein>
    <recommendedName>
        <fullName evidence="4">Protection of telomeres protein 1</fullName>
    </recommendedName>
    <alternativeName>
        <fullName evidence="10">POT1-like telomere end-binding protein</fullName>
    </alternativeName>
</protein>
<dbReference type="GO" id="GO:0098505">
    <property type="term" value="F:G-rich strand telomeric DNA binding"/>
    <property type="evidence" value="ECO:0007669"/>
    <property type="project" value="TreeGrafter"/>
</dbReference>
<evidence type="ECO:0000256" key="1">
    <source>
        <dbReference type="ARBA" id="ARBA00004123"/>
    </source>
</evidence>
<evidence type="ECO:0000256" key="5">
    <source>
        <dbReference type="ARBA" id="ARBA00022454"/>
    </source>
</evidence>
<proteinExistence type="inferred from homology"/>
<dbReference type="GO" id="GO:0016233">
    <property type="term" value="P:telomere capping"/>
    <property type="evidence" value="ECO:0007669"/>
    <property type="project" value="TreeGrafter"/>
</dbReference>
<dbReference type="GO" id="GO:0032210">
    <property type="term" value="P:regulation of telomere maintenance via telomerase"/>
    <property type="evidence" value="ECO:0007669"/>
    <property type="project" value="TreeGrafter"/>
</dbReference>
<dbReference type="InParanoid" id="A0A6P5ILH2"/>
<dbReference type="SMART" id="SM00976">
    <property type="entry name" value="Telo_bind"/>
    <property type="match status" value="1"/>
</dbReference>
<evidence type="ECO:0000256" key="8">
    <source>
        <dbReference type="ARBA" id="ARBA00023242"/>
    </source>
</evidence>
<evidence type="ECO:0000259" key="12">
    <source>
        <dbReference type="SMART" id="SM00976"/>
    </source>
</evidence>
<organism evidence="13 14">
    <name type="scientific">Phascolarctos cinereus</name>
    <name type="common">Koala</name>
    <dbReference type="NCBI Taxonomy" id="38626"/>
    <lineage>
        <taxon>Eukaryota</taxon>
        <taxon>Metazoa</taxon>
        <taxon>Chordata</taxon>
        <taxon>Craniata</taxon>
        <taxon>Vertebrata</taxon>
        <taxon>Euteleostomi</taxon>
        <taxon>Mammalia</taxon>
        <taxon>Metatheria</taxon>
        <taxon>Diprotodontia</taxon>
        <taxon>Phascolarctidae</taxon>
        <taxon>Phascolarctos</taxon>
    </lineage>
</organism>
<evidence type="ECO:0000256" key="10">
    <source>
        <dbReference type="ARBA" id="ARBA00084040"/>
    </source>
</evidence>
<comment type="similarity">
    <text evidence="3">Belongs to the telombin family.</text>
</comment>
<gene>
    <name evidence="14" type="primary">POT1</name>
</gene>
<evidence type="ECO:0000256" key="7">
    <source>
        <dbReference type="ARBA" id="ARBA00023125"/>
    </source>
</evidence>
<keyword evidence="13" id="KW-1185">Reference proteome</keyword>
<evidence type="ECO:0000313" key="14">
    <source>
        <dbReference type="RefSeq" id="XP_020822003.1"/>
    </source>
</evidence>
<feature type="region of interest" description="Disordered" evidence="11">
    <location>
        <begin position="46"/>
        <end position="80"/>
    </location>
</feature>
<dbReference type="InterPro" id="IPR032042">
    <property type="entry name" value="POT1PC"/>
</dbReference>
<dbReference type="InterPro" id="IPR011564">
    <property type="entry name" value="Telomer_end-bd_POT1/Cdc13"/>
</dbReference>
<dbReference type="Pfam" id="PF21375">
    <property type="entry name" value="POT1_C_insert"/>
    <property type="match status" value="1"/>
</dbReference>
<feature type="domain" description="Telomeric single stranded DNA binding POT1/Cdc13" evidence="12">
    <location>
        <begin position="269"/>
        <end position="399"/>
    </location>
</feature>
<evidence type="ECO:0000256" key="2">
    <source>
        <dbReference type="ARBA" id="ARBA00004574"/>
    </source>
</evidence>
<reference evidence="14" key="1">
    <citation type="submission" date="2025-08" db="UniProtKB">
        <authorList>
            <consortium name="RefSeq"/>
        </authorList>
    </citation>
    <scope>IDENTIFICATION</scope>
    <source>
        <tissue evidence="14">Spleen</tissue>
    </source>
</reference>
<dbReference type="GeneID" id="110194164"/>